<dbReference type="GO" id="GO:0047617">
    <property type="term" value="F:fatty acyl-CoA hydrolase activity"/>
    <property type="evidence" value="ECO:0007669"/>
    <property type="project" value="TreeGrafter"/>
</dbReference>
<dbReference type="InterPro" id="IPR006862">
    <property type="entry name" value="Thio_Ohase/aa_AcTrfase"/>
</dbReference>
<name>A0A494Z3Q2_9BACI</name>
<reference evidence="5 6" key="1">
    <citation type="journal article" date="2015" name="Antonie Van Leeuwenhoek">
        <title>Oceanobacillus bengalensis sp. nov., a bacterium isolated from seawater of the Bay of Bengal.</title>
        <authorList>
            <person name="Yongchang O."/>
            <person name="Xiang W."/>
            <person name="Wang G."/>
        </authorList>
    </citation>
    <scope>NUCLEOTIDE SEQUENCE [LARGE SCALE GENOMIC DNA]</scope>
    <source>
        <strain evidence="5 6">MCCC 1K00260</strain>
    </source>
</reference>
<feature type="domain" description="Acyl-CoA thioester hydrolase/bile acid-CoA amino acid N-acetyltransferase" evidence="3">
    <location>
        <begin position="21"/>
        <end position="140"/>
    </location>
</feature>
<dbReference type="Gene3D" id="3.40.50.1820">
    <property type="entry name" value="alpha/beta hydrolase"/>
    <property type="match status" value="1"/>
</dbReference>
<dbReference type="InterPro" id="IPR014940">
    <property type="entry name" value="BAAT_C"/>
</dbReference>
<dbReference type="SUPFAM" id="SSF53474">
    <property type="entry name" value="alpha/beta-Hydrolases"/>
    <property type="match status" value="1"/>
</dbReference>
<dbReference type="GO" id="GO:0006631">
    <property type="term" value="P:fatty acid metabolic process"/>
    <property type="evidence" value="ECO:0007669"/>
    <property type="project" value="TreeGrafter"/>
</dbReference>
<dbReference type="InterPro" id="IPR042490">
    <property type="entry name" value="Thio_Ohase/BAAT_N"/>
</dbReference>
<dbReference type="AlphaFoldDB" id="A0A494Z3Q2"/>
<proteinExistence type="inferred from homology"/>
<dbReference type="PANTHER" id="PTHR10824">
    <property type="entry name" value="ACYL-COENZYME A THIOESTERASE-RELATED"/>
    <property type="match status" value="1"/>
</dbReference>
<feature type="active site" description="Charge relay system" evidence="2">
    <location>
        <position position="345"/>
    </location>
</feature>
<dbReference type="PIRSF" id="PIRSF016521">
    <property type="entry name" value="Acyl-CoA_hydro"/>
    <property type="match status" value="1"/>
</dbReference>
<evidence type="ECO:0000256" key="2">
    <source>
        <dbReference type="PIRSR" id="PIRSR016521-1"/>
    </source>
</evidence>
<organism evidence="5 6">
    <name type="scientific">Oceanobacillus bengalensis</name>
    <dbReference type="NCBI Taxonomy" id="1435466"/>
    <lineage>
        <taxon>Bacteria</taxon>
        <taxon>Bacillati</taxon>
        <taxon>Bacillota</taxon>
        <taxon>Bacilli</taxon>
        <taxon>Bacillales</taxon>
        <taxon>Bacillaceae</taxon>
        <taxon>Oceanobacillus</taxon>
    </lineage>
</organism>
<dbReference type="Pfam" id="PF04775">
    <property type="entry name" value="Bile_Hydr_Trans"/>
    <property type="match status" value="1"/>
</dbReference>
<accession>A0A494Z3Q2</accession>
<dbReference type="InterPro" id="IPR029058">
    <property type="entry name" value="AB_hydrolase_fold"/>
</dbReference>
<comment type="caution">
    <text evidence="5">The sequence shown here is derived from an EMBL/GenBank/DDBJ whole genome shotgun (WGS) entry which is preliminary data.</text>
</comment>
<protein>
    <recommendedName>
        <fullName evidence="7">Acyl-CoA thioesterase</fullName>
    </recommendedName>
</protein>
<dbReference type="Proteomes" id="UP000281813">
    <property type="component" value="Unassembled WGS sequence"/>
</dbReference>
<evidence type="ECO:0000259" key="3">
    <source>
        <dbReference type="Pfam" id="PF04775"/>
    </source>
</evidence>
<dbReference type="GO" id="GO:0006637">
    <property type="term" value="P:acyl-CoA metabolic process"/>
    <property type="evidence" value="ECO:0007669"/>
    <property type="project" value="InterPro"/>
</dbReference>
<feature type="active site" description="Charge relay system" evidence="2">
    <location>
        <position position="376"/>
    </location>
</feature>
<evidence type="ECO:0000313" key="5">
    <source>
        <dbReference type="EMBL" id="RKQ17147.1"/>
    </source>
</evidence>
<dbReference type="PANTHER" id="PTHR10824:SF4">
    <property type="entry name" value="ACYL-COENZYME A THIOESTERASE 1-LIKE"/>
    <property type="match status" value="1"/>
</dbReference>
<dbReference type="InterPro" id="IPR016662">
    <property type="entry name" value="Acyl-CoA_thioEstase_long-chain"/>
</dbReference>
<dbReference type="RefSeq" id="WP_121129504.1">
    <property type="nucleotide sequence ID" value="NZ_JBHUFK010000041.1"/>
</dbReference>
<keyword evidence="6" id="KW-1185">Reference proteome</keyword>
<gene>
    <name evidence="5" type="ORF">D8M05_05650</name>
</gene>
<dbReference type="Pfam" id="PF08840">
    <property type="entry name" value="BAAT_C"/>
    <property type="match status" value="1"/>
</dbReference>
<feature type="domain" description="BAAT/Acyl-CoA thioester hydrolase C-terminal" evidence="4">
    <location>
        <begin position="203"/>
        <end position="430"/>
    </location>
</feature>
<evidence type="ECO:0008006" key="7">
    <source>
        <dbReference type="Google" id="ProtNLM"/>
    </source>
</evidence>
<comment type="similarity">
    <text evidence="1">Belongs to the C/M/P thioester hydrolase family.</text>
</comment>
<evidence type="ECO:0000313" key="6">
    <source>
        <dbReference type="Proteomes" id="UP000281813"/>
    </source>
</evidence>
<evidence type="ECO:0000256" key="1">
    <source>
        <dbReference type="ARBA" id="ARBA00006538"/>
    </source>
</evidence>
<dbReference type="OrthoDB" id="8922993at2"/>
<dbReference type="Gene3D" id="2.60.40.2240">
    <property type="entry name" value="Acyl-CoA thioester hydrolase/BAAT N-terminal domain"/>
    <property type="match status" value="1"/>
</dbReference>
<feature type="active site" description="Charge relay system" evidence="2">
    <location>
        <position position="232"/>
    </location>
</feature>
<sequence>MPSKLSKDYSFSITPKQPYIDEDIHIRLSGCEPGEIVTIRAKTLDDEHQPFASFATFRADPEGVIDLSSQKPMNGTYKEKDSMGLFWSMEYTGKGNKLFIKTTSCPITTYLTAEVGKDVIAGTQVTRMLEQETIHKIELNNNGIVGTLYRPKASNAYPAVIILGGSDGAVHEQAAAMLASKGYVALALAYFGREGLPEGLINIPLEYFGGAIDWLQQLTFVNENKIGVIGFSRGAEVALLLGSVYPSIQTIIAASPNGLVFSGIKDYQPVNQSAWTYKGKEIAYFHSNLKIQDVLTFFGEWMTGQPISNLDATLKAIENRKKVYAARIPVEKINCPVLLLSGEDDQLIPASKFSKMVVRKLANKQSKHISFKDAGHFSSFPYALPNIPTNELISNRARMKMTFGGSKEANNKAANESWHHIVHFLDQYLKSLNNPVKISYMK</sequence>
<evidence type="ECO:0000259" key="4">
    <source>
        <dbReference type="Pfam" id="PF08840"/>
    </source>
</evidence>
<dbReference type="EMBL" id="RBZO01000006">
    <property type="protein sequence ID" value="RKQ17147.1"/>
    <property type="molecule type" value="Genomic_DNA"/>
</dbReference>